<comment type="caution">
    <text evidence="2">The sequence shown here is derived from an EMBL/GenBank/DDBJ whole genome shotgun (WGS) entry which is preliminary data.</text>
</comment>
<dbReference type="AlphaFoldDB" id="A0A9D2DT81"/>
<dbReference type="Pfam" id="PF01418">
    <property type="entry name" value="HTH_6"/>
    <property type="match status" value="1"/>
</dbReference>
<dbReference type="GO" id="GO:0097367">
    <property type="term" value="F:carbohydrate derivative binding"/>
    <property type="evidence" value="ECO:0007669"/>
    <property type="project" value="InterPro"/>
</dbReference>
<dbReference type="InterPro" id="IPR046348">
    <property type="entry name" value="SIS_dom_sf"/>
</dbReference>
<dbReference type="Proteomes" id="UP000824041">
    <property type="component" value="Unassembled WGS sequence"/>
</dbReference>
<evidence type="ECO:0000259" key="1">
    <source>
        <dbReference type="PROSITE" id="PS51071"/>
    </source>
</evidence>
<dbReference type="InterPro" id="IPR000281">
    <property type="entry name" value="HTH_RpiR"/>
</dbReference>
<protein>
    <submittedName>
        <fullName evidence="2">MurR/RpiR family transcriptional regulator</fullName>
    </submittedName>
</protein>
<dbReference type="PROSITE" id="PS51071">
    <property type="entry name" value="HTH_RPIR"/>
    <property type="match status" value="1"/>
</dbReference>
<dbReference type="PANTHER" id="PTHR30514">
    <property type="entry name" value="GLUCOKINASE"/>
    <property type="match status" value="1"/>
</dbReference>
<evidence type="ECO:0000313" key="2">
    <source>
        <dbReference type="EMBL" id="HIZ22519.1"/>
    </source>
</evidence>
<gene>
    <name evidence="2" type="ORF">IAA21_06955</name>
</gene>
<reference evidence="2" key="1">
    <citation type="journal article" date="2021" name="PeerJ">
        <title>Extensive microbial diversity within the chicken gut microbiome revealed by metagenomics and culture.</title>
        <authorList>
            <person name="Gilroy R."/>
            <person name="Ravi A."/>
            <person name="Getino M."/>
            <person name="Pursley I."/>
            <person name="Horton D.L."/>
            <person name="Alikhan N.F."/>
            <person name="Baker D."/>
            <person name="Gharbi K."/>
            <person name="Hall N."/>
            <person name="Watson M."/>
            <person name="Adriaenssens E.M."/>
            <person name="Foster-Nyarko E."/>
            <person name="Jarju S."/>
            <person name="Secka A."/>
            <person name="Antonio M."/>
            <person name="Oren A."/>
            <person name="Chaudhuri R.R."/>
            <person name="La Ragione R."/>
            <person name="Hildebrand F."/>
            <person name="Pallen M.J."/>
        </authorList>
    </citation>
    <scope>NUCLEOTIDE SEQUENCE</scope>
    <source>
        <strain evidence="2">14324</strain>
    </source>
</reference>
<dbReference type="SUPFAM" id="SSF53697">
    <property type="entry name" value="SIS domain"/>
    <property type="match status" value="1"/>
</dbReference>
<evidence type="ECO:0000313" key="3">
    <source>
        <dbReference type="Proteomes" id="UP000824041"/>
    </source>
</evidence>
<feature type="domain" description="HTH rpiR-type" evidence="1">
    <location>
        <begin position="5"/>
        <end position="81"/>
    </location>
</feature>
<accession>A0A9D2DT81</accession>
<proteinExistence type="predicted"/>
<dbReference type="CDD" id="cd05013">
    <property type="entry name" value="SIS_RpiR"/>
    <property type="match status" value="1"/>
</dbReference>
<dbReference type="InterPro" id="IPR009057">
    <property type="entry name" value="Homeodomain-like_sf"/>
</dbReference>
<dbReference type="EMBL" id="DXBU01000094">
    <property type="protein sequence ID" value="HIZ22519.1"/>
    <property type="molecule type" value="Genomic_DNA"/>
</dbReference>
<sequence length="251" mass="27944">MPGKESLRFLIEKNYASLRPSEKQVGDFVLKNMDELLRLGLSGLAAAAGVSQPTVVRFVKALGFSSYKEFKYRLIEEGAGNKEEGNRRVLYGYEITSGDDRKNIPSRIVATTIQMLEETLKSISTDTFERIIEGILKAKAIEICGVENSQTVCSDLCIKLNYLGLNCNYYQDSYMQRIRAGSLGPGDLAIGISYSGCSTQEQFLYGDAIFSRTTQVAIADMIYLGVIVSDYERFAGILDHNSKMLRDKAYL</sequence>
<dbReference type="InterPro" id="IPR036388">
    <property type="entry name" value="WH-like_DNA-bd_sf"/>
</dbReference>
<dbReference type="SUPFAM" id="SSF46689">
    <property type="entry name" value="Homeodomain-like"/>
    <property type="match status" value="1"/>
</dbReference>
<dbReference type="Gene3D" id="1.10.10.10">
    <property type="entry name" value="Winged helix-like DNA-binding domain superfamily/Winged helix DNA-binding domain"/>
    <property type="match status" value="1"/>
</dbReference>
<dbReference type="GO" id="GO:1901135">
    <property type="term" value="P:carbohydrate derivative metabolic process"/>
    <property type="evidence" value="ECO:0007669"/>
    <property type="project" value="InterPro"/>
</dbReference>
<dbReference type="InterPro" id="IPR047640">
    <property type="entry name" value="RpiR-like"/>
</dbReference>
<dbReference type="GO" id="GO:0003700">
    <property type="term" value="F:DNA-binding transcription factor activity"/>
    <property type="evidence" value="ECO:0007669"/>
    <property type="project" value="InterPro"/>
</dbReference>
<dbReference type="GO" id="GO:0003677">
    <property type="term" value="F:DNA binding"/>
    <property type="evidence" value="ECO:0007669"/>
    <property type="project" value="InterPro"/>
</dbReference>
<reference evidence="2" key="2">
    <citation type="submission" date="2021-04" db="EMBL/GenBank/DDBJ databases">
        <authorList>
            <person name="Gilroy R."/>
        </authorList>
    </citation>
    <scope>NUCLEOTIDE SEQUENCE</scope>
    <source>
        <strain evidence="2">14324</strain>
    </source>
</reference>
<dbReference type="InterPro" id="IPR035472">
    <property type="entry name" value="RpiR-like_SIS"/>
</dbReference>
<dbReference type="PANTHER" id="PTHR30514:SF1">
    <property type="entry name" value="HTH-TYPE TRANSCRIPTIONAL REGULATOR HEXR-RELATED"/>
    <property type="match status" value="1"/>
</dbReference>
<dbReference type="Gene3D" id="3.40.50.10490">
    <property type="entry name" value="Glucose-6-phosphate isomerase like protein, domain 1"/>
    <property type="match status" value="1"/>
</dbReference>
<name>A0A9D2DT81_9FIRM</name>
<organism evidence="2 3">
    <name type="scientific">Candidatus Blautia faecigallinarum</name>
    <dbReference type="NCBI Taxonomy" id="2838488"/>
    <lineage>
        <taxon>Bacteria</taxon>
        <taxon>Bacillati</taxon>
        <taxon>Bacillota</taxon>
        <taxon>Clostridia</taxon>
        <taxon>Lachnospirales</taxon>
        <taxon>Lachnospiraceae</taxon>
        <taxon>Blautia</taxon>
    </lineage>
</organism>